<dbReference type="InterPro" id="IPR046919">
    <property type="entry name" value="ABC-3C_CTD10"/>
</dbReference>
<feature type="domain" description="ABC-three component systems C-terminal" evidence="1">
    <location>
        <begin position="191"/>
        <end position="307"/>
    </location>
</feature>
<dbReference type="Pfam" id="PF20275">
    <property type="entry name" value="CTD10"/>
    <property type="match status" value="1"/>
</dbReference>
<dbReference type="EMBL" id="BSPL01000017">
    <property type="protein sequence ID" value="GLS71622.1"/>
    <property type="molecule type" value="Genomic_DNA"/>
</dbReference>
<dbReference type="RefSeq" id="WP_238193841.1">
    <property type="nucleotide sequence ID" value="NZ_BPQZ01000001.1"/>
</dbReference>
<evidence type="ECO:0000313" key="2">
    <source>
        <dbReference type="EMBL" id="GLS71622.1"/>
    </source>
</evidence>
<comment type="caution">
    <text evidence="2">The sequence shown here is derived from an EMBL/GenBank/DDBJ whole genome shotgun (WGS) entry which is preliminary data.</text>
</comment>
<dbReference type="Proteomes" id="UP001157440">
    <property type="component" value="Unassembled WGS sequence"/>
</dbReference>
<sequence length="319" mass="35285">MSAWMTSEQRYAWQVQLHLRLRMLSGVGFQDFFADVMTRAHRDDFVKTRPLGSLGDRGCDGYLASVGRAFACYGKVDDASPSVPTLLEKMDEDFAKASGHLKGLMKEWHFVHNLLDGTATDATVTKLGEMRQANAGHKFGHFGRAGFEDTIFGLHEADIIALIGMAVTAEETRNMKLKVVAELVDGIMTAVEKAPLDDGLDPKPVPFRKLEFNKIPPHWRHMIRGQMANVPLVEEYFATHPDVERGQKIAATFKARYLALKEQGLAPGDIMENLHQGIVGIGTVTNDRIVAAGAILTFLFDACNIFEDKPEDEPEEAAA</sequence>
<keyword evidence="3" id="KW-1185">Reference proteome</keyword>
<organism evidence="2 3">
    <name type="scientific">Methylobacterium tardum</name>
    <dbReference type="NCBI Taxonomy" id="374432"/>
    <lineage>
        <taxon>Bacteria</taxon>
        <taxon>Pseudomonadati</taxon>
        <taxon>Pseudomonadota</taxon>
        <taxon>Alphaproteobacteria</taxon>
        <taxon>Hyphomicrobiales</taxon>
        <taxon>Methylobacteriaceae</taxon>
        <taxon>Methylobacterium</taxon>
    </lineage>
</organism>
<accession>A0AA37WTZ9</accession>
<proteinExistence type="predicted"/>
<reference evidence="3" key="1">
    <citation type="journal article" date="2019" name="Int. J. Syst. Evol. Microbiol.">
        <title>The Global Catalogue of Microorganisms (GCM) 10K type strain sequencing project: providing services to taxonomists for standard genome sequencing and annotation.</title>
        <authorList>
            <consortium name="The Broad Institute Genomics Platform"/>
            <consortium name="The Broad Institute Genome Sequencing Center for Infectious Disease"/>
            <person name="Wu L."/>
            <person name="Ma J."/>
        </authorList>
    </citation>
    <scope>NUCLEOTIDE SEQUENCE [LARGE SCALE GENOMIC DNA]</scope>
    <source>
        <strain evidence="3">NBRC 103632</strain>
    </source>
</reference>
<dbReference type="AlphaFoldDB" id="A0AA37WTZ9"/>
<evidence type="ECO:0000259" key="1">
    <source>
        <dbReference type="Pfam" id="PF20275"/>
    </source>
</evidence>
<gene>
    <name evidence="2" type="ORF">GCM10007890_36350</name>
</gene>
<evidence type="ECO:0000313" key="3">
    <source>
        <dbReference type="Proteomes" id="UP001157440"/>
    </source>
</evidence>
<name>A0AA37WTZ9_9HYPH</name>
<protein>
    <recommendedName>
        <fullName evidence="1">ABC-three component systems C-terminal domain-containing protein</fullName>
    </recommendedName>
</protein>